<gene>
    <name evidence="2" type="ORF">JJN12_13635</name>
</gene>
<dbReference type="InterPro" id="IPR040559">
    <property type="entry name" value="CdiA_C"/>
</dbReference>
<organism evidence="2 3">
    <name type="scientific">Catonella massiliensis</name>
    <dbReference type="NCBI Taxonomy" id="2799636"/>
    <lineage>
        <taxon>Bacteria</taxon>
        <taxon>Bacillati</taxon>
        <taxon>Bacillota</taxon>
        <taxon>Clostridia</taxon>
        <taxon>Lachnospirales</taxon>
        <taxon>Lachnospiraceae</taxon>
        <taxon>Catonella</taxon>
    </lineage>
</organism>
<sequence length="160" mass="18710">MKDITSEWKRVSHRNVKEVRDLTEYEVNGTVYKVDGRHVVLDYSQYEKEVADILAIKYGREVNMIPKISYPQGISTADYLIDGVRYDLKTIKTEGKNVLNNAIQKKKRQSSNFIFDISECPLAEGDIISQIERIYKSFNTRFVDEIVLLKKENIVRVFKR</sequence>
<dbReference type="Gene3D" id="3.40.1350.120">
    <property type="match status" value="1"/>
</dbReference>
<comment type="caution">
    <text evidence="2">The sequence shown here is derived from an EMBL/GenBank/DDBJ whole genome shotgun (WGS) entry which is preliminary data.</text>
</comment>
<reference evidence="2 3" key="1">
    <citation type="submission" date="2021-01" db="EMBL/GenBank/DDBJ databases">
        <title>Isolation and description of Catonella massiliensis sp. nov., a novel Catonella species, isolated from a stable periodontitis subject.</title>
        <authorList>
            <person name="Antezack A."/>
            <person name="Boxberger M."/>
            <person name="La Scola B."/>
            <person name="Monnet-Corti V."/>
        </authorList>
    </citation>
    <scope>NUCLEOTIDE SEQUENCE [LARGE SCALE GENOMIC DNA]</scope>
    <source>
        <strain evidence="2 3">Marseille-Q4567</strain>
    </source>
</reference>
<evidence type="ECO:0000259" key="1">
    <source>
        <dbReference type="Pfam" id="PF18451"/>
    </source>
</evidence>
<evidence type="ECO:0000313" key="2">
    <source>
        <dbReference type="EMBL" id="MBK5898801.1"/>
    </source>
</evidence>
<keyword evidence="3" id="KW-1185">Reference proteome</keyword>
<evidence type="ECO:0000313" key="3">
    <source>
        <dbReference type="Proteomes" id="UP000604730"/>
    </source>
</evidence>
<dbReference type="EMBL" id="JAEPRJ010000001">
    <property type="protein sequence ID" value="MBK5898801.1"/>
    <property type="molecule type" value="Genomic_DNA"/>
</dbReference>
<dbReference type="InterPro" id="IPR033806">
    <property type="entry name" value="CDI_toxin_Bp1026b-like"/>
</dbReference>
<accession>A0ABS1J3S7</accession>
<dbReference type="CDD" id="cd13442">
    <property type="entry name" value="CDI_toxin_Bp1026b-like"/>
    <property type="match status" value="1"/>
</dbReference>
<dbReference type="Proteomes" id="UP000604730">
    <property type="component" value="Unassembled WGS sequence"/>
</dbReference>
<protein>
    <recommendedName>
        <fullName evidence="1">tRNA nuclease CdiA C-terminal domain-containing protein</fullName>
    </recommendedName>
</protein>
<feature type="domain" description="tRNA nuclease CdiA C-terminal" evidence="1">
    <location>
        <begin position="76"/>
        <end position="153"/>
    </location>
</feature>
<proteinExistence type="predicted"/>
<name>A0ABS1J3S7_9FIRM</name>
<dbReference type="Pfam" id="PF18451">
    <property type="entry name" value="CdiA_C"/>
    <property type="match status" value="1"/>
</dbReference>
<dbReference type="RefSeq" id="WP_208430196.1">
    <property type="nucleotide sequence ID" value="NZ_JAEPRJ010000001.1"/>
</dbReference>